<evidence type="ECO:0000259" key="24">
    <source>
        <dbReference type="PROSITE" id="PS50894"/>
    </source>
</evidence>
<dbReference type="RefSeq" id="WP_114074378.1">
    <property type="nucleotide sequence ID" value="NZ_CP029554.1"/>
</dbReference>
<accession>A0A344UNF6</accession>
<dbReference type="SMART" id="SM00387">
    <property type="entry name" value="HATPase_c"/>
    <property type="match status" value="1"/>
</dbReference>
<dbReference type="Pfam" id="PF00072">
    <property type="entry name" value="Response_reg"/>
    <property type="match status" value="1"/>
</dbReference>
<evidence type="ECO:0000256" key="8">
    <source>
        <dbReference type="ARBA" id="ARBA00022741"/>
    </source>
</evidence>
<dbReference type="Gene3D" id="3.40.50.2300">
    <property type="match status" value="1"/>
</dbReference>
<feature type="domain" description="PAS" evidence="23">
    <location>
        <begin position="353"/>
        <end position="397"/>
    </location>
</feature>
<evidence type="ECO:0000256" key="6">
    <source>
        <dbReference type="ARBA" id="ARBA00022679"/>
    </source>
</evidence>
<dbReference type="SUPFAM" id="SSF47384">
    <property type="entry name" value="Homodimeric domain of signal transducing histidine kinase"/>
    <property type="match status" value="1"/>
</dbReference>
<evidence type="ECO:0000256" key="14">
    <source>
        <dbReference type="ARBA" id="ARBA00058004"/>
    </source>
</evidence>
<evidence type="ECO:0000259" key="22">
    <source>
        <dbReference type="PROSITE" id="PS50110"/>
    </source>
</evidence>
<dbReference type="PANTHER" id="PTHR45339:SF1">
    <property type="entry name" value="HYBRID SIGNAL TRANSDUCTION HISTIDINE KINASE J"/>
    <property type="match status" value="1"/>
</dbReference>
<evidence type="ECO:0000256" key="3">
    <source>
        <dbReference type="ARBA" id="ARBA00012438"/>
    </source>
</evidence>
<dbReference type="InterPro" id="IPR001789">
    <property type="entry name" value="Sig_transdc_resp-reg_receiver"/>
</dbReference>
<dbReference type="PROSITE" id="PS50894">
    <property type="entry name" value="HPT"/>
    <property type="match status" value="1"/>
</dbReference>
<evidence type="ECO:0000256" key="9">
    <source>
        <dbReference type="ARBA" id="ARBA00022777"/>
    </source>
</evidence>
<gene>
    <name evidence="25" type="ORF">DK843_22405</name>
</gene>
<feature type="modified residue" description="4-aspartylphosphate" evidence="19">
    <location>
        <position position="1078"/>
    </location>
</feature>
<evidence type="ECO:0000256" key="17">
    <source>
        <dbReference type="ARBA" id="ARBA00070152"/>
    </source>
</evidence>
<feature type="domain" description="Response regulatory" evidence="22">
    <location>
        <begin position="1029"/>
        <end position="1149"/>
    </location>
</feature>
<dbReference type="SMART" id="SM00448">
    <property type="entry name" value="REC"/>
    <property type="match status" value="1"/>
</dbReference>
<dbReference type="EC" id="2.7.13.3" evidence="3"/>
<dbReference type="Gene3D" id="1.20.120.160">
    <property type="entry name" value="HPT domain"/>
    <property type="match status" value="1"/>
</dbReference>
<evidence type="ECO:0000256" key="2">
    <source>
        <dbReference type="ARBA" id="ARBA00004651"/>
    </source>
</evidence>
<dbReference type="SUPFAM" id="SSF52172">
    <property type="entry name" value="CheY-like"/>
    <property type="match status" value="1"/>
</dbReference>
<evidence type="ECO:0000256" key="19">
    <source>
        <dbReference type="PROSITE-ProRule" id="PRU00169"/>
    </source>
</evidence>
<dbReference type="InterPro" id="IPR003661">
    <property type="entry name" value="HisK_dim/P_dom"/>
</dbReference>
<dbReference type="Gene3D" id="3.30.565.10">
    <property type="entry name" value="Histidine kinase-like ATPase, C-terminal domain"/>
    <property type="match status" value="1"/>
</dbReference>
<comment type="subcellular location">
    <subcellularLocation>
        <location evidence="2">Cell membrane</location>
        <topology evidence="2">Multi-pass membrane protein</topology>
    </subcellularLocation>
</comment>
<dbReference type="CDD" id="cd00130">
    <property type="entry name" value="PAS"/>
    <property type="match status" value="1"/>
</dbReference>
<feature type="region of interest" description="Disordered" evidence="20">
    <location>
        <begin position="1158"/>
        <end position="1192"/>
    </location>
</feature>
<dbReference type="SUPFAM" id="SSF55785">
    <property type="entry name" value="PYP-like sensor domain (PAS domain)"/>
    <property type="match status" value="2"/>
</dbReference>
<dbReference type="Pfam" id="PF02518">
    <property type="entry name" value="HATPase_c"/>
    <property type="match status" value="1"/>
</dbReference>
<dbReference type="NCBIfam" id="TIGR00229">
    <property type="entry name" value="sensory_box"/>
    <property type="match status" value="2"/>
</dbReference>
<keyword evidence="13" id="KW-0472">Membrane</keyword>
<dbReference type="CDD" id="cd00088">
    <property type="entry name" value="HPT"/>
    <property type="match status" value="1"/>
</dbReference>
<protein>
    <recommendedName>
        <fullName evidence="16">Sensory/regulatory protein RpfC</fullName>
        <ecNumber evidence="3">2.7.13.3</ecNumber>
    </recommendedName>
    <alternativeName>
        <fullName evidence="17">Virulence sensor protein BvgS</fullName>
    </alternativeName>
</protein>
<evidence type="ECO:0000256" key="5">
    <source>
        <dbReference type="ARBA" id="ARBA00022553"/>
    </source>
</evidence>
<dbReference type="GO" id="GO:0005524">
    <property type="term" value="F:ATP binding"/>
    <property type="evidence" value="ECO:0007669"/>
    <property type="project" value="UniProtKB-KW"/>
</dbReference>
<dbReference type="KEGG" id="chrb:DK843_22405"/>
<dbReference type="InterPro" id="IPR035965">
    <property type="entry name" value="PAS-like_dom_sf"/>
</dbReference>
<dbReference type="InterPro" id="IPR011006">
    <property type="entry name" value="CheY-like_superfamily"/>
</dbReference>
<evidence type="ECO:0000256" key="12">
    <source>
        <dbReference type="ARBA" id="ARBA00023012"/>
    </source>
</evidence>
<keyword evidence="5 19" id="KW-0597">Phosphoprotein</keyword>
<sequence length="1302" mass="143552">MQLGGRSRSQAMSIGRSVLAIVFLLGAAQAAVMVLLQLSAWRAYQQSELLVHLNQDVVQLSGFSDLQLRESGMLMSGLLTGESTSDELARQARQVDERFLTLVTAWHGHEDARTAERIAKLRELVRQYQQLRIDARQAMQSGGGPNEALLRRLYEQTRDVQGQIQLLLDAAVADMASGGDSRVGNLAWLRQDAVALDYWFRSGAQALVVRAGIKHRLDRRAEEELARGMGAGMLMLKRLQSRLDSIGDAGLSRQLPDIAMQGNRLQLLTQIQLEQMDGRLQFSQATDYRQNQRQLEVVLERAQALIAAKAEQRLRENRSHYLGILLREGVFGLAMLALLAFLSYVVVRKVLKPLDFLQRMLDVSGDAMLVVDQNGVIDMANEGAGRMFGYPMSALVGMPARQLFVVDDELLSVLAALEVQTGRSMPVEGMGSGGERFHAMLSVGRFQEDANRPLDILIVRDEHKRRLAESSLERSVALLSVISEIEAMLLSRAERGAVFQRLHNTFLDFTSSEQCLLVAWAVSEEGEEGLVPQAGSWPDFLPLPQQLSQAEMPLAALFRSLTAQPSWVSLPVMLGGEAAAGVCLLRPTLSQLGISILPLLGAYANILGFYAEEDRRKLSEAQLRAVLQEEEAVYSASPVGLLRLNEHFQITRANLTAESIFDVGDEYGLSGMHLMELLASEHGWYELAEQMSKMQQDNARIHCELECLTGTGRPIWVLFEGQLLFPDASESVIILACLDITERKMAEFELRMARDQANAANRAKSAFLATMSHEIRTPMNGVLGMLELLAMTKLDAEQQDTVGTIQDSANTLLRLIDDILDFSKIEADRLEIVPTRTAIRPFMDSVRSLYHENASKKGLELSLTLDGKLAPTLIIDPLRVRQILQNFISNAIKFTSSGRVDIRVKVMDTVANYQVLSFEVEDTGIGMSQEQLSKLFQPFTQADSETTRRFGGTGLGLAICRRLAGLMGGHVEMESEQGKGSCARLLMEVEWLAEQVEPVMLPEQRVPLESVATGMPAGSAGGAGSGLFPILFAEDNPTNRKLTLKQLEKLGYPADWAEDGDRAFSKWLSGRYSLILTDCHMPGIDGYQLARLVRAHEESHPERGRIPIVACTANAAKEEVDKTRDAGMDDFLTKPLSILALEATLRKWMGAMAGEPSIERDMEPEPSGDAASAPEQEAAKQDGVEGGESPIDRSVLEVYSNGDLSVELEILREFQTGNSEDVAELRAAMEAEDAERIGFSAHRIKGASRMVGANGMGDAAETVEKAGKAHDLDLAKRKMVFFEEQLKVFEGWLASQGETVEE</sequence>
<keyword evidence="7" id="KW-0812">Transmembrane</keyword>
<dbReference type="SUPFAM" id="SSF47226">
    <property type="entry name" value="Histidine-containing phosphotransfer domain, HPT domain"/>
    <property type="match status" value="1"/>
</dbReference>
<dbReference type="SMART" id="SM00091">
    <property type="entry name" value="PAS"/>
    <property type="match status" value="2"/>
</dbReference>
<dbReference type="InterPro" id="IPR036641">
    <property type="entry name" value="HPT_dom_sf"/>
</dbReference>
<dbReference type="EMBL" id="CP029554">
    <property type="protein sequence ID" value="AXE36804.1"/>
    <property type="molecule type" value="Genomic_DNA"/>
</dbReference>
<dbReference type="Pfam" id="PF01627">
    <property type="entry name" value="Hpt"/>
    <property type="match status" value="1"/>
</dbReference>
<feature type="modified residue" description="Phosphohistidine" evidence="18">
    <location>
        <position position="1242"/>
    </location>
</feature>
<keyword evidence="12" id="KW-0902">Two-component regulatory system</keyword>
<keyword evidence="11" id="KW-1133">Transmembrane helix</keyword>
<dbReference type="PROSITE" id="PS50110">
    <property type="entry name" value="RESPONSE_REGULATORY"/>
    <property type="match status" value="1"/>
</dbReference>
<dbReference type="InterPro" id="IPR036890">
    <property type="entry name" value="HATPase_C_sf"/>
</dbReference>
<comment type="subunit">
    <text evidence="15">At low DSF concentrations, interacts with RpfF.</text>
</comment>
<reference evidence="25 26" key="1">
    <citation type="submission" date="2018-05" db="EMBL/GenBank/DDBJ databases">
        <title>Genome sequencing, assembly and analysis of the novel insecticidal bacterium, Chromobacterium phragmitis.</title>
        <authorList>
            <person name="Sparks M.E."/>
            <person name="Blackburn M.B."/>
            <person name="Gundersen-Rindal D.E."/>
        </authorList>
    </citation>
    <scope>NUCLEOTIDE SEQUENCE [LARGE SCALE GENOMIC DNA]</scope>
    <source>
        <strain evidence="25">IIBBL 274-1</strain>
    </source>
</reference>
<keyword evidence="8" id="KW-0547">Nucleotide-binding</keyword>
<dbReference type="SMART" id="SM00388">
    <property type="entry name" value="HisKA"/>
    <property type="match status" value="1"/>
</dbReference>
<comment type="function">
    <text evidence="14">Member of the two-component regulatory system BvgS/BvgA. Phosphorylates BvgA via a four-step phosphorelay in response to environmental signals.</text>
</comment>
<dbReference type="InterPro" id="IPR003594">
    <property type="entry name" value="HATPase_dom"/>
</dbReference>
<dbReference type="PANTHER" id="PTHR45339">
    <property type="entry name" value="HYBRID SIGNAL TRANSDUCTION HISTIDINE KINASE J"/>
    <property type="match status" value="1"/>
</dbReference>
<comment type="catalytic activity">
    <reaction evidence="1">
        <text>ATP + protein L-histidine = ADP + protein N-phospho-L-histidine.</text>
        <dbReference type="EC" id="2.7.13.3"/>
    </reaction>
</comment>
<keyword evidence="9" id="KW-0418">Kinase</keyword>
<dbReference type="CDD" id="cd00082">
    <property type="entry name" value="HisKA"/>
    <property type="match status" value="1"/>
</dbReference>
<evidence type="ECO:0000313" key="25">
    <source>
        <dbReference type="EMBL" id="AXE36804.1"/>
    </source>
</evidence>
<dbReference type="Gene3D" id="1.10.287.130">
    <property type="match status" value="1"/>
</dbReference>
<organism evidence="25 26">
    <name type="scientific">Chromobacterium phragmitis</name>
    <dbReference type="NCBI Taxonomy" id="2202141"/>
    <lineage>
        <taxon>Bacteria</taxon>
        <taxon>Pseudomonadati</taxon>
        <taxon>Pseudomonadota</taxon>
        <taxon>Betaproteobacteria</taxon>
        <taxon>Neisseriales</taxon>
        <taxon>Chromobacteriaceae</taxon>
        <taxon>Chromobacterium</taxon>
    </lineage>
</organism>
<keyword evidence="4" id="KW-1003">Cell membrane</keyword>
<dbReference type="CDD" id="cd17546">
    <property type="entry name" value="REC_hyHK_CKI1_RcsC-like"/>
    <property type="match status" value="1"/>
</dbReference>
<keyword evidence="6" id="KW-0808">Transferase</keyword>
<evidence type="ECO:0000256" key="1">
    <source>
        <dbReference type="ARBA" id="ARBA00000085"/>
    </source>
</evidence>
<dbReference type="SMART" id="SM00073">
    <property type="entry name" value="HPT"/>
    <property type="match status" value="1"/>
</dbReference>
<evidence type="ECO:0000256" key="10">
    <source>
        <dbReference type="ARBA" id="ARBA00022840"/>
    </source>
</evidence>
<dbReference type="InterPro" id="IPR005467">
    <property type="entry name" value="His_kinase_dom"/>
</dbReference>
<dbReference type="InterPro" id="IPR008207">
    <property type="entry name" value="Sig_transdc_His_kin_Hpt_dom"/>
</dbReference>
<dbReference type="Gene3D" id="3.30.450.20">
    <property type="entry name" value="PAS domain"/>
    <property type="match status" value="2"/>
</dbReference>
<evidence type="ECO:0000256" key="4">
    <source>
        <dbReference type="ARBA" id="ARBA00022475"/>
    </source>
</evidence>
<evidence type="ECO:0000256" key="7">
    <source>
        <dbReference type="ARBA" id="ARBA00022692"/>
    </source>
</evidence>
<dbReference type="PROSITE" id="PS50112">
    <property type="entry name" value="PAS"/>
    <property type="match status" value="1"/>
</dbReference>
<dbReference type="Pfam" id="PF00512">
    <property type="entry name" value="HisKA"/>
    <property type="match status" value="1"/>
</dbReference>
<dbReference type="InterPro" id="IPR000014">
    <property type="entry name" value="PAS"/>
</dbReference>
<evidence type="ECO:0000259" key="23">
    <source>
        <dbReference type="PROSITE" id="PS50112"/>
    </source>
</evidence>
<dbReference type="Pfam" id="PF13426">
    <property type="entry name" value="PAS_9"/>
    <property type="match status" value="2"/>
</dbReference>
<dbReference type="FunFam" id="1.10.287.130:FF:000002">
    <property type="entry name" value="Two-component osmosensing histidine kinase"/>
    <property type="match status" value="1"/>
</dbReference>
<feature type="domain" description="Histidine kinase" evidence="21">
    <location>
        <begin position="770"/>
        <end position="991"/>
    </location>
</feature>
<dbReference type="SUPFAM" id="SSF55874">
    <property type="entry name" value="ATPase domain of HSP90 chaperone/DNA topoisomerase II/histidine kinase"/>
    <property type="match status" value="1"/>
</dbReference>
<evidence type="ECO:0000256" key="15">
    <source>
        <dbReference type="ARBA" id="ARBA00064003"/>
    </source>
</evidence>
<dbReference type="CDD" id="cd16922">
    <property type="entry name" value="HATPase_EvgS-ArcB-TorS-like"/>
    <property type="match status" value="1"/>
</dbReference>
<evidence type="ECO:0000256" key="16">
    <source>
        <dbReference type="ARBA" id="ARBA00068150"/>
    </source>
</evidence>
<evidence type="ECO:0000259" key="21">
    <source>
        <dbReference type="PROSITE" id="PS50109"/>
    </source>
</evidence>
<dbReference type="FunFam" id="3.30.565.10:FF:000010">
    <property type="entry name" value="Sensor histidine kinase RcsC"/>
    <property type="match status" value="1"/>
</dbReference>
<keyword evidence="10" id="KW-0067">ATP-binding</keyword>
<dbReference type="PROSITE" id="PS50109">
    <property type="entry name" value="HIS_KIN"/>
    <property type="match status" value="1"/>
</dbReference>
<feature type="domain" description="HPt" evidence="24">
    <location>
        <begin position="1203"/>
        <end position="1302"/>
    </location>
</feature>
<dbReference type="Proteomes" id="UP000252038">
    <property type="component" value="Chromosome"/>
</dbReference>
<dbReference type="InterPro" id="IPR036097">
    <property type="entry name" value="HisK_dim/P_sf"/>
</dbReference>
<dbReference type="InterPro" id="IPR004358">
    <property type="entry name" value="Sig_transdc_His_kin-like_C"/>
</dbReference>
<evidence type="ECO:0000256" key="13">
    <source>
        <dbReference type="ARBA" id="ARBA00023136"/>
    </source>
</evidence>
<dbReference type="PRINTS" id="PR00344">
    <property type="entry name" value="BCTRLSENSOR"/>
</dbReference>
<evidence type="ECO:0000256" key="11">
    <source>
        <dbReference type="ARBA" id="ARBA00022989"/>
    </source>
</evidence>
<evidence type="ECO:0000256" key="18">
    <source>
        <dbReference type="PROSITE-ProRule" id="PRU00110"/>
    </source>
</evidence>
<dbReference type="GO" id="GO:0000155">
    <property type="term" value="F:phosphorelay sensor kinase activity"/>
    <property type="evidence" value="ECO:0007669"/>
    <property type="project" value="InterPro"/>
</dbReference>
<evidence type="ECO:0000256" key="20">
    <source>
        <dbReference type="SAM" id="MobiDB-lite"/>
    </source>
</evidence>
<dbReference type="GO" id="GO:0005886">
    <property type="term" value="C:plasma membrane"/>
    <property type="evidence" value="ECO:0007669"/>
    <property type="project" value="UniProtKB-SubCell"/>
</dbReference>
<proteinExistence type="predicted"/>
<name>A0A344UNF6_9NEIS</name>
<evidence type="ECO:0000313" key="26">
    <source>
        <dbReference type="Proteomes" id="UP000252038"/>
    </source>
</evidence>